<sequence length="242" mass="28444">MQIIRKVNKNISKVLQFRNFSSVKSTNNNKPILYGDEISPPVRFVMMTASVLNIDIQFHKIDLFKNENRSEFYRKINPLQKVPALQVGDTKILDSHAIAMYLCQIANEQILYPENPILRAKVNQMLFFNSSTLFRVDSYILSKYFARQWPVSKTVIEEWYSALDYLEYQLKDDWLTGNKVLLCDICAVAVVTSVLPLIPLTERHERVQQWIENFQHLKYYDINRRGLLKLNSYIDAFKDTHT</sequence>
<dbReference type="AlphaFoldDB" id="A0AAU9TSF7"/>
<feature type="domain" description="GST C-terminal" evidence="2">
    <location>
        <begin position="115"/>
        <end position="242"/>
    </location>
</feature>
<protein>
    <recommendedName>
        <fullName evidence="5">Glutathione S-transferase</fullName>
    </recommendedName>
</protein>
<organism evidence="3 4">
    <name type="scientific">Euphydryas editha</name>
    <name type="common">Edith's checkerspot</name>
    <dbReference type="NCBI Taxonomy" id="104508"/>
    <lineage>
        <taxon>Eukaryota</taxon>
        <taxon>Metazoa</taxon>
        <taxon>Ecdysozoa</taxon>
        <taxon>Arthropoda</taxon>
        <taxon>Hexapoda</taxon>
        <taxon>Insecta</taxon>
        <taxon>Pterygota</taxon>
        <taxon>Neoptera</taxon>
        <taxon>Endopterygota</taxon>
        <taxon>Lepidoptera</taxon>
        <taxon>Glossata</taxon>
        <taxon>Ditrysia</taxon>
        <taxon>Papilionoidea</taxon>
        <taxon>Nymphalidae</taxon>
        <taxon>Nymphalinae</taxon>
        <taxon>Euphydryas</taxon>
    </lineage>
</organism>
<dbReference type="Proteomes" id="UP001153954">
    <property type="component" value="Unassembled WGS sequence"/>
</dbReference>
<dbReference type="InterPro" id="IPR010987">
    <property type="entry name" value="Glutathione-S-Trfase_C-like"/>
</dbReference>
<accession>A0AAU9TSF7</accession>
<dbReference type="InterPro" id="IPR040079">
    <property type="entry name" value="Glutathione_S-Trfase"/>
</dbReference>
<name>A0AAU9TSF7_EUPED</name>
<dbReference type="PROSITE" id="PS50404">
    <property type="entry name" value="GST_NTER"/>
    <property type="match status" value="1"/>
</dbReference>
<dbReference type="InterPro" id="IPR036282">
    <property type="entry name" value="Glutathione-S-Trfase_C_sf"/>
</dbReference>
<dbReference type="Pfam" id="PF00043">
    <property type="entry name" value="GST_C"/>
    <property type="match status" value="1"/>
</dbReference>
<evidence type="ECO:0000259" key="1">
    <source>
        <dbReference type="PROSITE" id="PS50404"/>
    </source>
</evidence>
<dbReference type="InterPro" id="IPR036249">
    <property type="entry name" value="Thioredoxin-like_sf"/>
</dbReference>
<evidence type="ECO:0008006" key="5">
    <source>
        <dbReference type="Google" id="ProtNLM"/>
    </source>
</evidence>
<feature type="domain" description="GST N-terminal" evidence="1">
    <location>
        <begin position="29"/>
        <end position="110"/>
    </location>
</feature>
<dbReference type="SUPFAM" id="SSF52833">
    <property type="entry name" value="Thioredoxin-like"/>
    <property type="match status" value="1"/>
</dbReference>
<dbReference type="GO" id="GO:0006749">
    <property type="term" value="P:glutathione metabolic process"/>
    <property type="evidence" value="ECO:0007669"/>
    <property type="project" value="TreeGrafter"/>
</dbReference>
<keyword evidence="4" id="KW-1185">Reference proteome</keyword>
<comment type="caution">
    <text evidence="3">The sequence shown here is derived from an EMBL/GenBank/DDBJ whole genome shotgun (WGS) entry which is preliminary data.</text>
</comment>
<dbReference type="SFLD" id="SFLDS00019">
    <property type="entry name" value="Glutathione_Transferase_(cytos"/>
    <property type="match status" value="1"/>
</dbReference>
<dbReference type="InterPro" id="IPR004046">
    <property type="entry name" value="GST_C"/>
</dbReference>
<dbReference type="GO" id="GO:0004364">
    <property type="term" value="F:glutathione transferase activity"/>
    <property type="evidence" value="ECO:0007669"/>
    <property type="project" value="TreeGrafter"/>
</dbReference>
<dbReference type="EMBL" id="CAKOGL010000008">
    <property type="protein sequence ID" value="CAH2089097.1"/>
    <property type="molecule type" value="Genomic_DNA"/>
</dbReference>
<dbReference type="SFLD" id="SFLDG00358">
    <property type="entry name" value="Main_(cytGST)"/>
    <property type="match status" value="1"/>
</dbReference>
<evidence type="ECO:0000259" key="2">
    <source>
        <dbReference type="PROSITE" id="PS50405"/>
    </source>
</evidence>
<reference evidence="3" key="1">
    <citation type="submission" date="2022-03" db="EMBL/GenBank/DDBJ databases">
        <authorList>
            <person name="Tunstrom K."/>
        </authorList>
    </citation>
    <scope>NUCLEOTIDE SEQUENCE</scope>
</reference>
<dbReference type="PANTHER" id="PTHR43969">
    <property type="entry name" value="GLUTATHIONE S TRANSFERASE D10, ISOFORM A-RELATED"/>
    <property type="match status" value="1"/>
</dbReference>
<proteinExistence type="predicted"/>
<gene>
    <name evidence="3" type="ORF">EEDITHA_LOCUS5188</name>
</gene>
<dbReference type="PROSITE" id="PS50405">
    <property type="entry name" value="GST_CTER"/>
    <property type="match status" value="1"/>
</dbReference>
<evidence type="ECO:0000313" key="4">
    <source>
        <dbReference type="Proteomes" id="UP001153954"/>
    </source>
</evidence>
<dbReference type="InterPro" id="IPR004045">
    <property type="entry name" value="Glutathione_S-Trfase_N"/>
</dbReference>
<dbReference type="SUPFAM" id="SSF47616">
    <property type="entry name" value="GST C-terminal domain-like"/>
    <property type="match status" value="1"/>
</dbReference>
<dbReference type="Gene3D" id="3.40.30.10">
    <property type="entry name" value="Glutaredoxin"/>
    <property type="match status" value="1"/>
</dbReference>
<evidence type="ECO:0000313" key="3">
    <source>
        <dbReference type="EMBL" id="CAH2089097.1"/>
    </source>
</evidence>
<dbReference type="Pfam" id="PF13417">
    <property type="entry name" value="GST_N_3"/>
    <property type="match status" value="1"/>
</dbReference>
<dbReference type="Gene3D" id="1.20.1050.10">
    <property type="match status" value="1"/>
</dbReference>
<dbReference type="PANTHER" id="PTHR43969:SF5">
    <property type="entry name" value="GLUTATHIONE S-TRANSFERASE E14"/>
    <property type="match status" value="1"/>
</dbReference>